<accession>A0A1C3H9I7</accession>
<dbReference type="AlphaFoldDB" id="A0A1C3H9I7"/>
<gene>
    <name evidence="1" type="ORF">PWN146_00367</name>
</gene>
<name>A0A1C3H9I7_SERMA</name>
<protein>
    <submittedName>
        <fullName evidence="1">Uncharacterized protein</fullName>
    </submittedName>
</protein>
<sequence>MPMNKLSELSKPVAWRYRYTKPGITDSNGEAWVGDWKFVTDEVNCNPAQNYQKCALYSQEYVSALLAYNEYIRWRIKEIDLLFGQMLLTMQAAVIEIEHGEGPNAAMVWIVNKLAGPGEFAPDSEKDAQAYFNRESEKIDVEYSKCMDFFESRRKAMKEQSNG</sequence>
<reference evidence="1" key="1">
    <citation type="submission" date="2016-05" db="EMBL/GenBank/DDBJ databases">
        <authorList>
            <person name="Cock P.J.A."/>
            <person name="Cock P.J.A."/>
        </authorList>
    </citation>
    <scope>NUCLEOTIDE SEQUENCE</scope>
    <source>
        <strain evidence="1">PWN146_assembly</strain>
    </source>
</reference>
<dbReference type="EMBL" id="LT575490">
    <property type="protein sequence ID" value="SAY41703.1"/>
    <property type="molecule type" value="Genomic_DNA"/>
</dbReference>
<evidence type="ECO:0000313" key="1">
    <source>
        <dbReference type="EMBL" id="SAY41703.1"/>
    </source>
</evidence>
<organism evidence="1">
    <name type="scientific">Serratia marcescens</name>
    <dbReference type="NCBI Taxonomy" id="615"/>
    <lineage>
        <taxon>Bacteria</taxon>
        <taxon>Pseudomonadati</taxon>
        <taxon>Pseudomonadota</taxon>
        <taxon>Gammaproteobacteria</taxon>
        <taxon>Enterobacterales</taxon>
        <taxon>Yersiniaceae</taxon>
        <taxon>Serratia</taxon>
    </lineage>
</organism>
<proteinExistence type="predicted"/>